<dbReference type="Pfam" id="PF01345">
    <property type="entry name" value="DUF11"/>
    <property type="match status" value="1"/>
</dbReference>
<organism evidence="2 3">
    <name type="scientific">Fibrivirga algicola</name>
    <dbReference type="NCBI Taxonomy" id="2950420"/>
    <lineage>
        <taxon>Bacteria</taxon>
        <taxon>Pseudomonadati</taxon>
        <taxon>Bacteroidota</taxon>
        <taxon>Cytophagia</taxon>
        <taxon>Cytophagales</taxon>
        <taxon>Spirosomataceae</taxon>
        <taxon>Fibrivirga</taxon>
    </lineage>
</organism>
<evidence type="ECO:0000313" key="2">
    <source>
        <dbReference type="EMBL" id="NID08807.1"/>
    </source>
</evidence>
<evidence type="ECO:0000259" key="1">
    <source>
        <dbReference type="Pfam" id="PF01345"/>
    </source>
</evidence>
<sequence length="1032" mass="102333">MTALYVQFFTRDARNDVNPHNESYATRKTEATLTATLAILFVLLLSSVGYSDRLPLVCAVTTTATPGSCNAATNTYAVSGTISLTADVAGSLTITDGTSTTIVDVETGVSSIDYTLAGLPSGTGSHTVVVSVPSCGTATATYAAPAACFESPCGLAVSVIPGLCDPATNSYVLSGTITATSVPTSGSLTISSGAFSTRVLSLPVGNASGTFSYSGLVSNSQTYTVTASYSDTACSPASQEYIAPAACSIAPPCSISATATAGLCQTATNTYSATVLVSLSNAPAGTITVDIPGVDPITQVIAANTPSFAVVLGGLISDGTSHTATISLPGCVTTTALFTAPVSCSVAPPCSLSAMVTAGVCQPVTNTFSTTAVVTIQNPGAGQLTITDGPASLTFATTAVSTATFRAILDGLVADGTVHTLTATLPGCGAISTTYAAPVSCSTAPPCAIDIASATAGLCETATNTYLSTAVVVLTNVTAGTLTITDGPQTATLVTTAASSATYVVGFPGLVSDGTLHTIRATLPGCSSAMATYTTPTACSVTPVCSLSASVSVGTCASATNAYSATATIVALNPTGGSSLSVTIDGRTLVFSTTALSQNTFVATFQGLQSDGAAHLALVTLPGCSTISVPFTAPVSCSVAPVCSLSAVVNTGLCAEATNTYSNTVIVTVTNPTAGTLTVTDGPRSVTFTIPGSPGTLSASAIFNGLLSDGSSHTITVSLPGCSSLTTTYTAPASCTSGAPTYVLAKTVDRSRVNRGGTVTYTVSLTNTGNTTGTNLTITDQFSTSGVSVAGSATTTTGTFNAGTWSIPSLAPGQVAILTISAQLNVEGLIYNTATAPNGISATVCTTVPYTVCPSSPFQVNLSVAAGQPSYQWTKDGQPIAGATSNTLSVTALGEYNLTGSGGCPFVVAAISPLPSLTAIAVAAGCSDATPLNDARITLIGSSANAVSYNITRGSSFTATTPLFTSNQALALVTESALATGLANPGAVAGQPYTIRVYSADSCFTDTVVLLPAAQCSCPGPACLPLVGQRIR</sequence>
<name>A0ABX0QCY2_9BACT</name>
<dbReference type="InterPro" id="IPR001434">
    <property type="entry name" value="OmcB-like_DUF11"/>
</dbReference>
<dbReference type="EMBL" id="WAEL01000001">
    <property type="protein sequence ID" value="NID08807.1"/>
    <property type="molecule type" value="Genomic_DNA"/>
</dbReference>
<keyword evidence="3" id="KW-1185">Reference proteome</keyword>
<dbReference type="NCBIfam" id="TIGR01451">
    <property type="entry name" value="B_ant_repeat"/>
    <property type="match status" value="1"/>
</dbReference>
<protein>
    <submittedName>
        <fullName evidence="2">DUF11 domain-containing protein</fullName>
    </submittedName>
</protein>
<comment type="caution">
    <text evidence="2">The sequence shown here is derived from an EMBL/GenBank/DDBJ whole genome shotgun (WGS) entry which is preliminary data.</text>
</comment>
<gene>
    <name evidence="2" type="ORF">F7231_01360</name>
</gene>
<evidence type="ECO:0000313" key="3">
    <source>
        <dbReference type="Proteomes" id="UP000606008"/>
    </source>
</evidence>
<dbReference type="InterPro" id="IPR013783">
    <property type="entry name" value="Ig-like_fold"/>
</dbReference>
<feature type="domain" description="DUF11" evidence="1">
    <location>
        <begin position="744"/>
        <end position="836"/>
    </location>
</feature>
<accession>A0ABX0QCY2</accession>
<dbReference type="Proteomes" id="UP000606008">
    <property type="component" value="Unassembled WGS sequence"/>
</dbReference>
<dbReference type="InterPro" id="IPR047589">
    <property type="entry name" value="DUF11_rpt"/>
</dbReference>
<dbReference type="RefSeq" id="WP_166690643.1">
    <property type="nucleotide sequence ID" value="NZ_WAEL01000001.1"/>
</dbReference>
<reference evidence="3" key="2">
    <citation type="submission" date="2023-07" db="EMBL/GenBank/DDBJ databases">
        <authorList>
            <person name="Jung D.-H."/>
        </authorList>
    </citation>
    <scope>NUCLEOTIDE SEQUENCE [LARGE SCALE GENOMIC DNA]</scope>
    <source>
        <strain evidence="3">JA-25</strain>
    </source>
</reference>
<dbReference type="Gene3D" id="2.60.40.10">
    <property type="entry name" value="Immunoglobulins"/>
    <property type="match status" value="1"/>
</dbReference>
<reference evidence="3" key="1">
    <citation type="submission" date="2019-09" db="EMBL/GenBank/DDBJ databases">
        <authorList>
            <person name="Jung D.-H."/>
        </authorList>
    </citation>
    <scope>NUCLEOTIDE SEQUENCE [LARGE SCALE GENOMIC DNA]</scope>
    <source>
        <strain evidence="3">JA-25</strain>
    </source>
</reference>
<proteinExistence type="predicted"/>
<dbReference type="Gene3D" id="2.60.40.1170">
    <property type="entry name" value="Mu homology domain, subdomain B"/>
    <property type="match status" value="1"/>
</dbReference>